<reference evidence="5 6" key="1">
    <citation type="submission" date="2024-12" db="EMBL/GenBank/DDBJ databases">
        <title>The unique morphological basis and parallel evolutionary history of personate flowers in Penstemon.</title>
        <authorList>
            <person name="Depatie T.H."/>
            <person name="Wessinger C.A."/>
        </authorList>
    </citation>
    <scope>NUCLEOTIDE SEQUENCE [LARGE SCALE GENOMIC DNA]</scope>
    <source>
        <strain evidence="5">WTNN_2</strain>
        <tissue evidence="5">Leaf</tissue>
    </source>
</reference>
<name>A0ABD3RPR9_9LAMI</name>
<evidence type="ECO:0000256" key="2">
    <source>
        <dbReference type="ARBA" id="ARBA00023054"/>
    </source>
</evidence>
<evidence type="ECO:0000256" key="4">
    <source>
        <dbReference type="ARBA" id="ARBA00075755"/>
    </source>
</evidence>
<dbReference type="PANTHER" id="PTHR28573">
    <property type="entry name" value="SPINDLE AND KINETOCHORE-ASSOCIATED PROTEIN 1"/>
    <property type="match status" value="1"/>
</dbReference>
<comment type="caution">
    <text evidence="5">The sequence shown here is derived from an EMBL/GenBank/DDBJ whole genome shotgun (WGS) entry which is preliminary data.</text>
</comment>
<evidence type="ECO:0000313" key="6">
    <source>
        <dbReference type="Proteomes" id="UP001634393"/>
    </source>
</evidence>
<gene>
    <name evidence="5" type="ORF">ACJIZ3_016220</name>
</gene>
<dbReference type="Proteomes" id="UP001634393">
    <property type="component" value="Unassembled WGS sequence"/>
</dbReference>
<evidence type="ECO:0000256" key="3">
    <source>
        <dbReference type="ARBA" id="ARBA00068507"/>
    </source>
</evidence>
<dbReference type="InterPro" id="IPR042031">
    <property type="entry name" value="SKA1_MBD_sf"/>
</dbReference>
<dbReference type="Pfam" id="PF07160">
    <property type="entry name" value="SKA1"/>
    <property type="match status" value="1"/>
</dbReference>
<dbReference type="EMBL" id="JBJXBP010000008">
    <property type="protein sequence ID" value="KAL3814952.1"/>
    <property type="molecule type" value="Genomic_DNA"/>
</dbReference>
<dbReference type="FunFam" id="1.10.10.1890:FF:000002">
    <property type="entry name" value="Spindle and kinetochore-associated protein 1"/>
    <property type="match status" value="1"/>
</dbReference>
<sequence length="265" mass="29295">MEAREAGASLEGLISSFNTRIAELQQLVIARNMYPSSSISDLSAIDAALTGMELQVQNIKNRLRDEAQAIPKAKKLIEAALKQQKKLERISACVPTSMPQKLANVTQNANKCVLGEVYKEDIGLDSLKTGEPAPKEKKGRASAPMWYVTVEELNSVPSYMKQRITLDKVNAAISDMATYAEANAQLITAPRNKLTEKKLDKALEVREIAVTDEVKGKHFFLETDIRGPSLKLDNTGRAILTVLRHLGRTSEARIGHHRVIILLRP</sequence>
<evidence type="ECO:0000313" key="5">
    <source>
        <dbReference type="EMBL" id="KAL3814952.1"/>
    </source>
</evidence>
<proteinExistence type="inferred from homology"/>
<comment type="similarity">
    <text evidence="1">Belongs to the SKA1 family.</text>
</comment>
<protein>
    <recommendedName>
        <fullName evidence="3">SKA complex subunit 1 homolog</fullName>
    </recommendedName>
    <alternativeName>
        <fullName evidence="4">Spindle and kinetochore-associated protein 1 homolog</fullName>
    </alternativeName>
</protein>
<evidence type="ECO:0000256" key="1">
    <source>
        <dbReference type="ARBA" id="ARBA00006836"/>
    </source>
</evidence>
<keyword evidence="6" id="KW-1185">Reference proteome</keyword>
<dbReference type="Gene3D" id="1.10.10.1890">
    <property type="entry name" value="Ska1 microtubule binding domain-like"/>
    <property type="match status" value="1"/>
</dbReference>
<dbReference type="InterPro" id="IPR009829">
    <property type="entry name" value="SKA1"/>
</dbReference>
<keyword evidence="2" id="KW-0175">Coiled coil</keyword>
<dbReference type="AlphaFoldDB" id="A0ABD3RPR9"/>
<accession>A0ABD3RPR9</accession>
<dbReference type="PANTHER" id="PTHR28573:SF1">
    <property type="entry name" value="SPINDLE AND KINETOCHORE-ASSOCIATED PROTEIN 1"/>
    <property type="match status" value="1"/>
</dbReference>
<organism evidence="5 6">
    <name type="scientific">Penstemon smallii</name>
    <dbReference type="NCBI Taxonomy" id="265156"/>
    <lineage>
        <taxon>Eukaryota</taxon>
        <taxon>Viridiplantae</taxon>
        <taxon>Streptophyta</taxon>
        <taxon>Embryophyta</taxon>
        <taxon>Tracheophyta</taxon>
        <taxon>Spermatophyta</taxon>
        <taxon>Magnoliopsida</taxon>
        <taxon>eudicotyledons</taxon>
        <taxon>Gunneridae</taxon>
        <taxon>Pentapetalae</taxon>
        <taxon>asterids</taxon>
        <taxon>lamiids</taxon>
        <taxon>Lamiales</taxon>
        <taxon>Plantaginaceae</taxon>
        <taxon>Cheloneae</taxon>
        <taxon>Penstemon</taxon>
    </lineage>
</organism>